<evidence type="ECO:0000313" key="3">
    <source>
        <dbReference type="EMBL" id="WVX65960.1"/>
    </source>
</evidence>
<dbReference type="PANTHER" id="PTHR30188">
    <property type="entry name" value="ABC TRANSPORTER PERMEASE PROTEIN-RELATED"/>
    <property type="match status" value="1"/>
</dbReference>
<keyword evidence="2" id="KW-0997">Cell inner membrane</keyword>
<dbReference type="Pfam" id="PF02405">
    <property type="entry name" value="MlaE"/>
    <property type="match status" value="1"/>
</dbReference>
<evidence type="ECO:0000313" key="4">
    <source>
        <dbReference type="Proteomes" id="UP001330434"/>
    </source>
</evidence>
<feature type="transmembrane region" description="Helical" evidence="2">
    <location>
        <begin position="314"/>
        <end position="334"/>
    </location>
</feature>
<comment type="function">
    <text evidence="1">Could be part of an ABC transporter complex.</text>
</comment>
<dbReference type="RefSeq" id="WP_331256528.1">
    <property type="nucleotide sequence ID" value="NZ_CP133270.1"/>
</dbReference>
<dbReference type="InterPro" id="IPR030802">
    <property type="entry name" value="Permease_MalE"/>
</dbReference>
<dbReference type="InterPro" id="IPR003453">
    <property type="entry name" value="ABC_MlaE_roteobac"/>
</dbReference>
<dbReference type="NCBIfam" id="TIGR00056">
    <property type="entry name" value="MlaE family lipid ABC transporter permease subunit"/>
    <property type="match status" value="1"/>
</dbReference>
<proteinExistence type="inferred from homology"/>
<sequence length="379" mass="41750">MKNASPSLEIQYDTAEVVTLNIGGEWSLAHAQTLESCFRKVKTLKSNLNVKFIWVNFESSDTTGAWVFHEILEVLQKKNITYTLDGMPLLLSSLMDCIQGYLPDRTVKHTPNRFFLDLIERMGKSTIEVGTLAYELLEFLGHVVIALFKSFLSPKRIKLVPFFVHMERIGVNSIPIIAVISFLIGFVFAYQGEEQLHKFGADIYTINLVGLSIVREAGILLAAIVVAGRTGSAITAELGIMKINQEVDAMNVFGLNPLEYLVLPRMLALICIMPFLAFLADVAGLLGGGVWVVWSMGYSSDLYLKQLGGAITQWSFWIGIIKAPVFAFAIGLVSCFEGFRVDGGAESVGLHTTKAVVESIFLVIVADALFSIFFSQMGV</sequence>
<reference evidence="3 4" key="1">
    <citation type="journal article" date="2024" name="Environ. Microbiol.">
        <title>Novel evolutionary insights on the interactions of the Holosporales (Alphaproteobacteria) with eukaryotic hosts from comparative genomics.</title>
        <authorList>
            <person name="Giovannini M."/>
            <person name="Petroni G."/>
            <person name="Castelli M."/>
        </authorList>
    </citation>
    <scope>NUCLEOTIDE SEQUENCE [LARGE SCALE GENOMIC DNA]</scope>
    <source>
        <strain evidence="3 4">US_Bl 15I1</strain>
    </source>
</reference>
<comment type="similarity">
    <text evidence="2">Belongs to the MlaE permease family.</text>
</comment>
<feature type="transmembrane region" description="Helical" evidence="2">
    <location>
        <begin position="267"/>
        <end position="294"/>
    </location>
</feature>
<feature type="transmembrane region" description="Helical" evidence="2">
    <location>
        <begin position="169"/>
        <end position="191"/>
    </location>
</feature>
<keyword evidence="2" id="KW-1003">Cell membrane</keyword>
<keyword evidence="2" id="KW-0812">Transmembrane</keyword>
<evidence type="ECO:0000256" key="2">
    <source>
        <dbReference type="RuleBase" id="RU362044"/>
    </source>
</evidence>
<feature type="transmembrane region" description="Helical" evidence="2">
    <location>
        <begin position="129"/>
        <end position="148"/>
    </location>
</feature>
<comment type="subcellular location">
    <subcellularLocation>
        <location evidence="2">Cell inner membrane</location>
        <topology evidence="2">Multi-pass membrane protein</topology>
    </subcellularLocation>
</comment>
<dbReference type="Proteomes" id="UP001330434">
    <property type="component" value="Chromosome"/>
</dbReference>
<name>A0ABZ2C2E0_9PROT</name>
<gene>
    <name evidence="3" type="ORF">Bealeia1_00127</name>
</gene>
<dbReference type="PANTHER" id="PTHR30188:SF3">
    <property type="entry name" value="ABC TRANSPORTER PERMEASE"/>
    <property type="match status" value="1"/>
</dbReference>
<organism evidence="3 4">
    <name type="scientific">Candidatus Bealeia paramacronuclearis</name>
    <dbReference type="NCBI Taxonomy" id="1921001"/>
    <lineage>
        <taxon>Bacteria</taxon>
        <taxon>Pseudomonadati</taxon>
        <taxon>Pseudomonadota</taxon>
        <taxon>Alphaproteobacteria</taxon>
        <taxon>Holosporales</taxon>
        <taxon>Holosporaceae</taxon>
        <taxon>Candidatus Bealeia</taxon>
    </lineage>
</organism>
<dbReference type="EMBL" id="CP133270">
    <property type="protein sequence ID" value="WVX65960.1"/>
    <property type="molecule type" value="Genomic_DNA"/>
</dbReference>
<keyword evidence="4" id="KW-1185">Reference proteome</keyword>
<accession>A0ABZ2C2E0</accession>
<feature type="transmembrane region" description="Helical" evidence="2">
    <location>
        <begin position="355"/>
        <end position="374"/>
    </location>
</feature>
<feature type="transmembrane region" description="Helical" evidence="2">
    <location>
        <begin position="203"/>
        <end position="227"/>
    </location>
</feature>
<keyword evidence="2" id="KW-1133">Transmembrane helix</keyword>
<keyword evidence="2" id="KW-0472">Membrane</keyword>
<evidence type="ECO:0000256" key="1">
    <source>
        <dbReference type="ARBA" id="ARBA00003787"/>
    </source>
</evidence>
<protein>
    <submittedName>
        <fullName evidence="3">ABC transporter permease</fullName>
    </submittedName>
</protein>